<dbReference type="GO" id="GO:0009103">
    <property type="term" value="P:lipopolysaccharide biosynthetic process"/>
    <property type="evidence" value="ECO:0007669"/>
    <property type="project" value="TreeGrafter"/>
</dbReference>
<gene>
    <name evidence="4" type="ORF">CGL2_11284034</name>
</gene>
<name>B6ARW7_9BACT</name>
<proteinExistence type="predicted"/>
<dbReference type="AlphaFoldDB" id="B6ARW7"/>
<dbReference type="InterPro" id="IPR001296">
    <property type="entry name" value="Glyco_trans_1"/>
</dbReference>
<dbReference type="InterPro" id="IPR028098">
    <property type="entry name" value="Glyco_trans_4-like_N"/>
</dbReference>
<evidence type="ECO:0000259" key="3">
    <source>
        <dbReference type="Pfam" id="PF13439"/>
    </source>
</evidence>
<dbReference type="GO" id="GO:0016757">
    <property type="term" value="F:glycosyltransferase activity"/>
    <property type="evidence" value="ECO:0007669"/>
    <property type="project" value="InterPro"/>
</dbReference>
<evidence type="ECO:0000256" key="1">
    <source>
        <dbReference type="ARBA" id="ARBA00022679"/>
    </source>
</evidence>
<reference evidence="4" key="1">
    <citation type="journal article" date="2004" name="Nature">
        <title>Community structure and metabolism through reconstruction of microbial genomes from the environment.</title>
        <authorList>
            <person name="Tyson G.W."/>
            <person name="Chapman J."/>
            <person name="Hugenholtz P."/>
            <person name="Allen E.E."/>
            <person name="Ram R.J."/>
            <person name="Richardson P.M."/>
            <person name="Solovyev V.V."/>
            <person name="Rubin E.M."/>
            <person name="Rokhsar D.S."/>
            <person name="Banfield J.F."/>
        </authorList>
    </citation>
    <scope>NUCLEOTIDE SEQUENCE [LARGE SCALE GENOMIC DNA]</scope>
</reference>
<sequence length="357" mass="39873">MADFPKQEFSGVLCDGRWIGPHGIGRFASEVLSRLPGADILESGKTHFLTPFDPLWSSIQIAKRRPRVYFTPGFNPPAVSVCPFVMTIHDLIHLKISGEGGGFKRLYYEKFLKPALLRAFRVLTVSEFSRNELLEWSGLSPDRVIVTGNGVGPEFAPEGPRWDPGYPYFLYVGNHKPHKNLDMLLTAFSQARLPTPFRLVMTGTPDPVMIGRLGRLNHGNKVVFQGLIGEKNLPSVYRGAKALLFPSFYEGFGLPVLEAMSCGVPVIASRIPAVEEVAGDAAFLVHPEQIEDWKRGMEKVAEDREFQKTLGTRGRERAGLFSWEKTAEKVRQVIRSALNPSVQDRQKAMEPGLWTPQ</sequence>
<dbReference type="EMBL" id="DS995262">
    <property type="protein sequence ID" value="EDZ38213.1"/>
    <property type="molecule type" value="Genomic_DNA"/>
</dbReference>
<dbReference type="SUPFAM" id="SSF53756">
    <property type="entry name" value="UDP-Glycosyltransferase/glycogen phosphorylase"/>
    <property type="match status" value="1"/>
</dbReference>
<keyword evidence="1 4" id="KW-0808">Transferase</keyword>
<feature type="domain" description="Glycosyl transferase family 1" evidence="2">
    <location>
        <begin position="160"/>
        <end position="317"/>
    </location>
</feature>
<dbReference type="Pfam" id="PF00534">
    <property type="entry name" value="Glycos_transf_1"/>
    <property type="match status" value="1"/>
</dbReference>
<accession>B6ARW7</accession>
<reference evidence="4" key="2">
    <citation type="journal article" date="2008" name="PLoS Biol.">
        <title>Population genomic analysis of strain variation in Leptospirillum group II bacteria involved in acid mine drainage formation.</title>
        <authorList>
            <person name="Simmons S.L."/>
            <person name="Dibartolo G."/>
            <person name="Denef V.J."/>
            <person name="Goltsman D.S."/>
            <person name="Thelen M.P."/>
            <person name="Banfield J.F."/>
        </authorList>
    </citation>
    <scope>NUCLEOTIDE SEQUENCE [LARGE SCALE GENOMIC DNA]</scope>
</reference>
<dbReference type="Gene3D" id="3.40.50.2000">
    <property type="entry name" value="Glycogen Phosphorylase B"/>
    <property type="match status" value="2"/>
</dbReference>
<protein>
    <submittedName>
        <fullName evidence="4">Putative glycosyl transferase, group 1</fullName>
    </submittedName>
</protein>
<dbReference type="CDD" id="cd03809">
    <property type="entry name" value="GT4_MtfB-like"/>
    <property type="match status" value="1"/>
</dbReference>
<dbReference type="PANTHER" id="PTHR46401:SF2">
    <property type="entry name" value="GLYCOSYLTRANSFERASE WBBK-RELATED"/>
    <property type="match status" value="1"/>
</dbReference>
<evidence type="ECO:0000259" key="2">
    <source>
        <dbReference type="Pfam" id="PF00534"/>
    </source>
</evidence>
<organism evidence="4">
    <name type="scientific">Leptospirillum sp. Group II '5-way CG'</name>
    <dbReference type="NCBI Taxonomy" id="419541"/>
    <lineage>
        <taxon>Bacteria</taxon>
        <taxon>Pseudomonadati</taxon>
        <taxon>Nitrospirota</taxon>
        <taxon>Nitrospiria</taxon>
        <taxon>Nitrospirales</taxon>
        <taxon>Nitrospiraceae</taxon>
        <taxon>Leptospirillum</taxon>
    </lineage>
</organism>
<evidence type="ECO:0000313" key="4">
    <source>
        <dbReference type="EMBL" id="EDZ38213.1"/>
    </source>
</evidence>
<dbReference type="PANTHER" id="PTHR46401">
    <property type="entry name" value="GLYCOSYLTRANSFERASE WBBK-RELATED"/>
    <property type="match status" value="1"/>
</dbReference>
<feature type="domain" description="Glycosyltransferase subfamily 4-like N-terminal" evidence="3">
    <location>
        <begin position="61"/>
        <end position="154"/>
    </location>
</feature>
<dbReference type="Pfam" id="PF13439">
    <property type="entry name" value="Glyco_transf_4"/>
    <property type="match status" value="1"/>
</dbReference>